<dbReference type="GO" id="GO:0043041">
    <property type="term" value="P:amino acid activation for nonribosomal peptide biosynthetic process"/>
    <property type="evidence" value="ECO:0007669"/>
    <property type="project" value="TreeGrafter"/>
</dbReference>
<dbReference type="AlphaFoldDB" id="A0A2S1T0H7"/>
<dbReference type="CDD" id="cd05930">
    <property type="entry name" value="A_NRPS"/>
    <property type="match status" value="1"/>
</dbReference>
<dbReference type="GO" id="GO:0005829">
    <property type="term" value="C:cytosol"/>
    <property type="evidence" value="ECO:0007669"/>
    <property type="project" value="TreeGrafter"/>
</dbReference>
<dbReference type="Pfam" id="PF13193">
    <property type="entry name" value="AMP-binding_C"/>
    <property type="match status" value="1"/>
</dbReference>
<dbReference type="Pfam" id="PF00550">
    <property type="entry name" value="PP-binding"/>
    <property type="match status" value="1"/>
</dbReference>
<dbReference type="Gene3D" id="3.40.50.980">
    <property type="match status" value="2"/>
</dbReference>
<name>A0A2S1T0H7_9ACTN</name>
<dbReference type="PROSITE" id="PS00455">
    <property type="entry name" value="AMP_BINDING"/>
    <property type="match status" value="1"/>
</dbReference>
<evidence type="ECO:0000313" key="5">
    <source>
        <dbReference type="EMBL" id="AWI32131.1"/>
    </source>
</evidence>
<proteinExistence type="predicted"/>
<gene>
    <name evidence="5" type="ORF">DDW44_27550</name>
</gene>
<accession>A0A2S1T0H7</accession>
<dbReference type="NCBIfam" id="TIGR01733">
    <property type="entry name" value="AA-adenyl-dom"/>
    <property type="match status" value="1"/>
</dbReference>
<dbReference type="InterPro" id="IPR006162">
    <property type="entry name" value="Ppantetheine_attach_site"/>
</dbReference>
<protein>
    <submittedName>
        <fullName evidence="5">Amino acid adenylation protein</fullName>
    </submittedName>
</protein>
<dbReference type="EMBL" id="CP029188">
    <property type="protein sequence ID" value="AWI32131.1"/>
    <property type="molecule type" value="Genomic_DNA"/>
</dbReference>
<dbReference type="Gene3D" id="3.30.300.30">
    <property type="match status" value="1"/>
</dbReference>
<sequence length="629" mass="65261">MTAFADASPATPPVRTPPATAAFVTPPPATDLLSRLRAAVAAHPGRPAVHAVDGSLDFAELDRRTAALARALRAHGVRRGDRVGVHLARTTDLPVALLAVWRAGAAYVPLDPAYPAERIAFTAADARVAVVVSADTAPPVPAGVPVLRPDAAAPVEAAAPADPETDGDAAGFTPHALDSAYVIHTSGSTGRPKGVEVPHGALAGLAAALERSGAYRPEPGVVAWNASVSFDASVQQWIRICRGDTLVVIDEARRAEPARLVELLAGHGVTDLDLTPSHWQLLREPLAQAPVPRLFMGGEPVPARTWRELAGAGIDALNLYGPTECTVDAITTPITGPGPHLGEALPGVRAYLLDDRLSPVTAAGAVGELYLAGGGLAHGYPGHPGLTAGRFVADPFAPEPGARMYRTGDQARRSAEGLLEYVGRVDRQIKLRGFRIEPGEVEHALGALAGVTAAAVTVHEPAPGDRRLAGYVTGAGVRSADLLAELRRTLPGHLVPSTVTVLDALPLTPNGKVDHRALPAPTADAAAPDAAGRPGAPAGLPEQVAEVWRTVLGVPSVEPDDDFLSLGGHSLAALRVVHLLRRRLNVELQLRHLLDAADLAGFTEAVRRAAQAGPAEARPALTARRAAVR</sequence>
<dbReference type="InterPro" id="IPR020845">
    <property type="entry name" value="AMP-binding_CS"/>
</dbReference>
<evidence type="ECO:0000259" key="4">
    <source>
        <dbReference type="PROSITE" id="PS50075"/>
    </source>
</evidence>
<dbReference type="Proteomes" id="UP000244900">
    <property type="component" value="Chromosome"/>
</dbReference>
<evidence type="ECO:0000313" key="6">
    <source>
        <dbReference type="Proteomes" id="UP000244900"/>
    </source>
</evidence>
<keyword evidence="1" id="KW-0596">Phosphopantetheine</keyword>
<dbReference type="Pfam" id="PF00501">
    <property type="entry name" value="AMP-binding"/>
    <property type="match status" value="1"/>
</dbReference>
<dbReference type="GO" id="GO:0031177">
    <property type="term" value="F:phosphopantetheine binding"/>
    <property type="evidence" value="ECO:0007669"/>
    <property type="project" value="TreeGrafter"/>
</dbReference>
<dbReference type="SUPFAM" id="SSF47336">
    <property type="entry name" value="ACP-like"/>
    <property type="match status" value="1"/>
</dbReference>
<evidence type="ECO:0000256" key="1">
    <source>
        <dbReference type="ARBA" id="ARBA00022450"/>
    </source>
</evidence>
<dbReference type="Gene3D" id="1.10.1200.10">
    <property type="entry name" value="ACP-like"/>
    <property type="match status" value="1"/>
</dbReference>
<keyword evidence="6" id="KW-1185">Reference proteome</keyword>
<dbReference type="InterPro" id="IPR000873">
    <property type="entry name" value="AMP-dep_synth/lig_dom"/>
</dbReference>
<dbReference type="InterPro" id="IPR025110">
    <property type="entry name" value="AMP-bd_C"/>
</dbReference>
<dbReference type="InterPro" id="IPR045851">
    <property type="entry name" value="AMP-bd_C_sf"/>
</dbReference>
<dbReference type="PROSITE" id="PS00012">
    <property type="entry name" value="PHOSPHOPANTETHEINE"/>
    <property type="match status" value="1"/>
</dbReference>
<organism evidence="5 6">
    <name type="scientific">Streptomyces tirandamycinicus</name>
    <dbReference type="NCBI Taxonomy" id="2174846"/>
    <lineage>
        <taxon>Bacteria</taxon>
        <taxon>Bacillati</taxon>
        <taxon>Actinomycetota</taxon>
        <taxon>Actinomycetes</taxon>
        <taxon>Kitasatosporales</taxon>
        <taxon>Streptomycetaceae</taxon>
        <taxon>Streptomyces</taxon>
    </lineage>
</organism>
<feature type="region of interest" description="Disordered" evidence="3">
    <location>
        <begin position="1"/>
        <end position="22"/>
    </location>
</feature>
<dbReference type="PROSITE" id="PS50075">
    <property type="entry name" value="CARRIER"/>
    <property type="match status" value="1"/>
</dbReference>
<dbReference type="SUPFAM" id="SSF56801">
    <property type="entry name" value="Acetyl-CoA synthetase-like"/>
    <property type="match status" value="1"/>
</dbReference>
<feature type="domain" description="Carrier" evidence="4">
    <location>
        <begin position="535"/>
        <end position="610"/>
    </location>
</feature>
<dbReference type="GO" id="GO:0044550">
    <property type="term" value="P:secondary metabolite biosynthetic process"/>
    <property type="evidence" value="ECO:0007669"/>
    <property type="project" value="TreeGrafter"/>
</dbReference>
<dbReference type="InterPro" id="IPR036736">
    <property type="entry name" value="ACP-like_sf"/>
</dbReference>
<dbReference type="PANTHER" id="PTHR45527:SF1">
    <property type="entry name" value="FATTY ACID SYNTHASE"/>
    <property type="match status" value="1"/>
</dbReference>
<evidence type="ECO:0000256" key="3">
    <source>
        <dbReference type="SAM" id="MobiDB-lite"/>
    </source>
</evidence>
<dbReference type="InterPro" id="IPR009081">
    <property type="entry name" value="PP-bd_ACP"/>
</dbReference>
<reference evidence="5 6" key="1">
    <citation type="submission" date="2018-05" db="EMBL/GenBank/DDBJ databases">
        <title>Complete genome sequence of sponge-derived Streptomyces sp. HNM0039.</title>
        <authorList>
            <person name="Huang X."/>
            <person name="Zhou S."/>
        </authorList>
    </citation>
    <scope>NUCLEOTIDE SEQUENCE [LARGE SCALE GENOMIC DNA]</scope>
    <source>
        <strain evidence="5 6">HNM0039</strain>
    </source>
</reference>
<dbReference type="OrthoDB" id="2472181at2"/>
<keyword evidence="2" id="KW-0597">Phosphoprotein</keyword>
<dbReference type="Gene3D" id="2.30.38.10">
    <property type="entry name" value="Luciferase, Domain 3"/>
    <property type="match status" value="1"/>
</dbReference>
<dbReference type="PANTHER" id="PTHR45527">
    <property type="entry name" value="NONRIBOSOMAL PEPTIDE SYNTHETASE"/>
    <property type="match status" value="1"/>
</dbReference>
<dbReference type="KEGG" id="stir:DDW44_27550"/>
<dbReference type="RefSeq" id="WP_108908153.1">
    <property type="nucleotide sequence ID" value="NZ_CP029188.1"/>
</dbReference>
<evidence type="ECO:0000256" key="2">
    <source>
        <dbReference type="ARBA" id="ARBA00022553"/>
    </source>
</evidence>
<dbReference type="InterPro" id="IPR010071">
    <property type="entry name" value="AA_adenyl_dom"/>
</dbReference>